<accession>A0ABR1YCE5</accession>
<proteinExistence type="predicted"/>
<evidence type="ECO:0000313" key="4">
    <source>
        <dbReference type="EMBL" id="KAK8224885.1"/>
    </source>
</evidence>
<feature type="region of interest" description="Disordered" evidence="2">
    <location>
        <begin position="1"/>
        <end position="26"/>
    </location>
</feature>
<dbReference type="SUPFAM" id="SSF54928">
    <property type="entry name" value="RNA-binding domain, RBD"/>
    <property type="match status" value="1"/>
</dbReference>
<dbReference type="InterPro" id="IPR000504">
    <property type="entry name" value="RRM_dom"/>
</dbReference>
<name>A0ABR1YCE5_9PEZI</name>
<keyword evidence="5" id="KW-1185">Reference proteome</keyword>
<reference evidence="4 5" key="1">
    <citation type="submission" date="2024-04" db="EMBL/GenBank/DDBJ databases">
        <title>Phyllosticta paracitricarpa is synonymous to the EU quarantine fungus P. citricarpa based on phylogenomic analyses.</title>
        <authorList>
            <consortium name="Lawrence Berkeley National Laboratory"/>
            <person name="Van Ingen-Buijs V.A."/>
            <person name="Van Westerhoven A.C."/>
            <person name="Haridas S."/>
            <person name="Skiadas P."/>
            <person name="Martin F."/>
            <person name="Groenewald J.Z."/>
            <person name="Crous P.W."/>
            <person name="Seidl M.F."/>
        </authorList>
    </citation>
    <scope>NUCLEOTIDE SEQUENCE [LARGE SCALE GENOMIC DNA]</scope>
    <source>
        <strain evidence="4 5">CBS 123374</strain>
    </source>
</reference>
<dbReference type="CDD" id="cd12246">
    <property type="entry name" value="RRM1_U1A_like"/>
    <property type="match status" value="1"/>
</dbReference>
<organism evidence="4 5">
    <name type="scientific">Phyllosticta capitalensis</name>
    <dbReference type="NCBI Taxonomy" id="121624"/>
    <lineage>
        <taxon>Eukaryota</taxon>
        <taxon>Fungi</taxon>
        <taxon>Dikarya</taxon>
        <taxon>Ascomycota</taxon>
        <taxon>Pezizomycotina</taxon>
        <taxon>Dothideomycetes</taxon>
        <taxon>Dothideomycetes incertae sedis</taxon>
        <taxon>Botryosphaeriales</taxon>
        <taxon>Phyllostictaceae</taxon>
        <taxon>Phyllosticta</taxon>
    </lineage>
</organism>
<protein>
    <submittedName>
        <fullName evidence="4">RNA binding domain protein</fullName>
    </submittedName>
</protein>
<dbReference type="Pfam" id="PF00076">
    <property type="entry name" value="RRM_1"/>
    <property type="match status" value="1"/>
</dbReference>
<keyword evidence="1" id="KW-0694">RNA-binding</keyword>
<feature type="compositionally biased region" description="Acidic residues" evidence="2">
    <location>
        <begin position="189"/>
        <end position="207"/>
    </location>
</feature>
<feature type="region of interest" description="Disordered" evidence="2">
    <location>
        <begin position="126"/>
        <end position="207"/>
    </location>
</feature>
<feature type="compositionally biased region" description="Basic and acidic residues" evidence="2">
    <location>
        <begin position="163"/>
        <end position="183"/>
    </location>
</feature>
<feature type="domain" description="RRM" evidence="3">
    <location>
        <begin position="27"/>
        <end position="106"/>
    </location>
</feature>
<dbReference type="Proteomes" id="UP001492380">
    <property type="component" value="Unassembled WGS sequence"/>
</dbReference>
<dbReference type="EMBL" id="JBBWRZ010000012">
    <property type="protein sequence ID" value="KAK8224885.1"/>
    <property type="molecule type" value="Genomic_DNA"/>
</dbReference>
<gene>
    <name evidence="4" type="ORF">HDK90DRAFT_470293</name>
</gene>
<dbReference type="Gene3D" id="3.30.70.330">
    <property type="match status" value="1"/>
</dbReference>
<dbReference type="SMART" id="SM00360">
    <property type="entry name" value="RRM"/>
    <property type="match status" value="1"/>
</dbReference>
<evidence type="ECO:0000259" key="3">
    <source>
        <dbReference type="PROSITE" id="PS50102"/>
    </source>
</evidence>
<feature type="compositionally biased region" description="Low complexity" evidence="2">
    <location>
        <begin position="126"/>
        <end position="140"/>
    </location>
</feature>
<dbReference type="PROSITE" id="PS50102">
    <property type="entry name" value="RRM"/>
    <property type="match status" value="1"/>
</dbReference>
<comment type="caution">
    <text evidence="4">The sequence shown here is derived from an EMBL/GenBank/DDBJ whole genome shotgun (WGS) entry which is preliminary data.</text>
</comment>
<evidence type="ECO:0000313" key="5">
    <source>
        <dbReference type="Proteomes" id="UP001492380"/>
    </source>
</evidence>
<evidence type="ECO:0000256" key="1">
    <source>
        <dbReference type="PROSITE-ProRule" id="PRU00176"/>
    </source>
</evidence>
<dbReference type="InterPro" id="IPR012677">
    <property type="entry name" value="Nucleotide-bd_a/b_plait_sf"/>
</dbReference>
<sequence>MTHAERLNALNNTKAAKHPPAQNPPSATLYCNNLNDKLLKGDLRRELYMLFSNHSTVIDIITLKTRKMRGQAHIVFQNAEKAGMAMKALQGYNFHGRKINIAYAKGRSNVFNKLLGTYVLEQPAQQQQSAGTTQTSLQQSIFNNPNASLPPPPTTNGAAPDAEDAKRKRADEEAAEQAKRQRVEAAPAAEEEEQEDDEMDMEESDEE</sequence>
<dbReference type="InterPro" id="IPR035979">
    <property type="entry name" value="RBD_domain_sf"/>
</dbReference>
<evidence type="ECO:0000256" key="2">
    <source>
        <dbReference type="SAM" id="MobiDB-lite"/>
    </source>
</evidence>